<keyword evidence="1" id="KW-0732">Signal</keyword>
<gene>
    <name evidence="2" type="ORF">V8G54_029956</name>
</gene>
<protein>
    <recommendedName>
        <fullName evidence="4">Secreted protein</fullName>
    </recommendedName>
</protein>
<evidence type="ECO:0000313" key="3">
    <source>
        <dbReference type="Proteomes" id="UP001374535"/>
    </source>
</evidence>
<dbReference type="EMBL" id="CP144692">
    <property type="protein sequence ID" value="WVY97805.1"/>
    <property type="molecule type" value="Genomic_DNA"/>
</dbReference>
<dbReference type="Proteomes" id="UP001374535">
    <property type="component" value="Chromosome 9"/>
</dbReference>
<proteinExistence type="predicted"/>
<name>A0AAQ3MVA9_VIGMU</name>
<keyword evidence="3" id="KW-1185">Reference proteome</keyword>
<organism evidence="2 3">
    <name type="scientific">Vigna mungo</name>
    <name type="common">Black gram</name>
    <name type="synonym">Phaseolus mungo</name>
    <dbReference type="NCBI Taxonomy" id="3915"/>
    <lineage>
        <taxon>Eukaryota</taxon>
        <taxon>Viridiplantae</taxon>
        <taxon>Streptophyta</taxon>
        <taxon>Embryophyta</taxon>
        <taxon>Tracheophyta</taxon>
        <taxon>Spermatophyta</taxon>
        <taxon>Magnoliopsida</taxon>
        <taxon>eudicotyledons</taxon>
        <taxon>Gunneridae</taxon>
        <taxon>Pentapetalae</taxon>
        <taxon>rosids</taxon>
        <taxon>fabids</taxon>
        <taxon>Fabales</taxon>
        <taxon>Fabaceae</taxon>
        <taxon>Papilionoideae</taxon>
        <taxon>50 kb inversion clade</taxon>
        <taxon>NPAAA clade</taxon>
        <taxon>indigoferoid/millettioid clade</taxon>
        <taxon>Phaseoleae</taxon>
        <taxon>Vigna</taxon>
    </lineage>
</organism>
<dbReference type="AlphaFoldDB" id="A0AAQ3MVA9"/>
<evidence type="ECO:0008006" key="4">
    <source>
        <dbReference type="Google" id="ProtNLM"/>
    </source>
</evidence>
<evidence type="ECO:0000313" key="2">
    <source>
        <dbReference type="EMBL" id="WVY97805.1"/>
    </source>
</evidence>
<evidence type="ECO:0000256" key="1">
    <source>
        <dbReference type="SAM" id="SignalP"/>
    </source>
</evidence>
<reference evidence="2 3" key="1">
    <citation type="journal article" date="2023" name="Life. Sci Alliance">
        <title>Evolutionary insights into 3D genome organization and epigenetic landscape of Vigna mungo.</title>
        <authorList>
            <person name="Junaid A."/>
            <person name="Singh B."/>
            <person name="Bhatia S."/>
        </authorList>
    </citation>
    <scope>NUCLEOTIDE SEQUENCE [LARGE SCALE GENOMIC DNA]</scope>
    <source>
        <strain evidence="2">Urdbean</strain>
    </source>
</reference>
<sequence length="109" mass="11747">MIIVVIPIGIILFAFPNVEATEAMQDVEQRRLSLAGGATAGGGVLTLQRSLDDEVQLLLQLLVCCPELTVLLPQSIHLFGSLHQAIQAHALTVHHVLVLLNHARVILSC</sequence>
<feature type="signal peptide" evidence="1">
    <location>
        <begin position="1"/>
        <end position="20"/>
    </location>
</feature>
<accession>A0AAQ3MVA9</accession>
<feature type="chain" id="PRO_5043031164" description="Secreted protein" evidence="1">
    <location>
        <begin position="21"/>
        <end position="109"/>
    </location>
</feature>